<dbReference type="Proteomes" id="UP000604765">
    <property type="component" value="Unassembled WGS sequence"/>
</dbReference>
<feature type="region of interest" description="Disordered" evidence="5">
    <location>
        <begin position="653"/>
        <end position="813"/>
    </location>
</feature>
<feature type="compositionally biased region" description="Low complexity" evidence="5">
    <location>
        <begin position="797"/>
        <end position="807"/>
    </location>
</feature>
<keyword evidence="2" id="KW-0964">Secreted</keyword>
<feature type="compositionally biased region" description="Low complexity" evidence="5">
    <location>
        <begin position="91"/>
        <end position="146"/>
    </location>
</feature>
<evidence type="ECO:0000313" key="10">
    <source>
        <dbReference type="Proteomes" id="UP000604765"/>
    </source>
</evidence>
<name>A0ABQ3VWH8_9LACO</name>
<gene>
    <name evidence="9" type="ORF">YK48G_06880</name>
</gene>
<accession>A0ABQ3VWH8</accession>
<proteinExistence type="predicted"/>
<feature type="compositionally biased region" description="Low complexity" evidence="5">
    <location>
        <begin position="166"/>
        <end position="179"/>
    </location>
</feature>
<evidence type="ECO:0000256" key="4">
    <source>
        <dbReference type="ARBA" id="ARBA00023088"/>
    </source>
</evidence>
<dbReference type="InterPro" id="IPR019931">
    <property type="entry name" value="LPXTG_anchor"/>
</dbReference>
<feature type="compositionally biased region" description="Low complexity" evidence="5">
    <location>
        <begin position="738"/>
        <end position="747"/>
    </location>
</feature>
<comment type="caution">
    <text evidence="9">The sequence shown here is derived from an EMBL/GenBank/DDBJ whole genome shotgun (WGS) entry which is preliminary data.</text>
</comment>
<dbReference type="RefSeq" id="WP_203629307.1">
    <property type="nucleotide sequence ID" value="NZ_BNJR01000007.1"/>
</dbReference>
<feature type="compositionally biased region" description="Basic and acidic residues" evidence="5">
    <location>
        <begin position="226"/>
        <end position="246"/>
    </location>
</feature>
<keyword evidence="3 7" id="KW-0732">Signal</keyword>
<feature type="transmembrane region" description="Helical" evidence="6">
    <location>
        <begin position="828"/>
        <end position="846"/>
    </location>
</feature>
<evidence type="ECO:0000313" key="9">
    <source>
        <dbReference type="EMBL" id="GHP13263.1"/>
    </source>
</evidence>
<feature type="compositionally biased region" description="Pro residues" evidence="5">
    <location>
        <begin position="658"/>
        <end position="688"/>
    </location>
</feature>
<keyword evidence="6" id="KW-0472">Membrane</keyword>
<sequence length="853" mass="91343">MNKRLKTQLLLATGALVGMTTATGLDQTHVTADEKVATTTTANSAVATTDQPTVSTTNTETAEPAQTTFQSPPPAEQTATDTSTPQAYGNAEGTETTTSANTTTTPASTTQTTETSQPTSSTTATPADTTQTAAGQTTEAVQQGAGSTTGVQVDQRTQTTQEAPAQQSSQTSVQESTPTATPQAPVNNGGQGSENAGTVNNVAPAKSKTVARDQGKSSPAPANQKQAKESPEANDKNSKQAKETNTEKQLVPWEEATGQNDERYIIYRVPTVDPQTEEPAYEAFLFVPKDTTEPEGEGKFVKITEDDYPGLLAQIAQAEKEEVLKTKYLPNTQENVEALTQAIAGNKNNAMSYMIVLHATKLPSVNSGEEIAIAHIINHYLKYDSKNNSGGNQPTYVIEKDGQYYKIDEDGNTEKANEEVAEAKNEDAVQVGRTTQEDIDGLEAYLDQFPDATEWKNFKIIKSGTQPEDTPHFTSTTLEKTYYKPNGSPNPEENIVTLFKDDKGDIYKLVTDPSGESKLILMNPNSGDLDEYNEAEKVLGNNITSYLLKSNGNPEKDILEEAVLNDKKIIEVKGTTYMIRSTKDLGNEHGFPSSLATYQGTGTNTLHYYAANINYGYIEKGGTLYIYGEHEHYVKLDSPVFTYAMNERYGVKVTETTPPGPEGPGGPETPGPGPSTPNPDPTPDPAATPSPTETTPVPEMPISETPTTPEDDIELPQALPADDKKGNDKKGNNKKESSSNNKTGKTSTNKKDGVLYLKSNPGSGANGSGSTGTGLQALNAKSGNTFKYSSNDAVKPASASTNATHNTTQKDQELKTASMLPQTGDTHATNWLAVIGLSMLGLLGLAKFRKRRN</sequence>
<keyword evidence="4" id="KW-0572">Peptidoglycan-anchor</keyword>
<evidence type="ECO:0000256" key="1">
    <source>
        <dbReference type="ARBA" id="ARBA00022512"/>
    </source>
</evidence>
<evidence type="ECO:0000256" key="7">
    <source>
        <dbReference type="SAM" id="SignalP"/>
    </source>
</evidence>
<keyword evidence="10" id="KW-1185">Reference proteome</keyword>
<dbReference type="PANTHER" id="PTHR48125:SF10">
    <property type="entry name" value="OS12G0136300 PROTEIN"/>
    <property type="match status" value="1"/>
</dbReference>
<feature type="compositionally biased region" description="Polar residues" evidence="5">
    <location>
        <begin position="216"/>
        <end position="225"/>
    </location>
</feature>
<reference evidence="9 10" key="1">
    <citation type="journal article" date="2021" name="Int. J. Syst. Evol. Microbiol.">
        <title>Lentilactobacillus fungorum sp. nov., isolated from spent mushroom substrates.</title>
        <authorList>
            <person name="Tohno M."/>
            <person name="Tanizawa Y."/>
            <person name="Kojima Y."/>
            <person name="Sakamoto M."/>
            <person name="Ohkuma M."/>
            <person name="Kobayashi H."/>
        </authorList>
    </citation>
    <scope>NUCLEOTIDE SEQUENCE [LARGE SCALE GENOMIC DNA]</scope>
    <source>
        <strain evidence="9 10">YK48G</strain>
    </source>
</reference>
<evidence type="ECO:0000256" key="3">
    <source>
        <dbReference type="ARBA" id="ARBA00022729"/>
    </source>
</evidence>
<feature type="compositionally biased region" description="Basic and acidic residues" evidence="5">
    <location>
        <begin position="721"/>
        <end position="737"/>
    </location>
</feature>
<feature type="signal peptide" evidence="7">
    <location>
        <begin position="1"/>
        <end position="24"/>
    </location>
</feature>
<feature type="compositionally biased region" description="Polar residues" evidence="5">
    <location>
        <begin position="180"/>
        <end position="201"/>
    </location>
</feature>
<dbReference type="NCBIfam" id="TIGR01167">
    <property type="entry name" value="LPXTG_anchor"/>
    <property type="match status" value="1"/>
</dbReference>
<feature type="region of interest" description="Disordered" evidence="5">
    <location>
        <begin position="41"/>
        <end position="256"/>
    </location>
</feature>
<keyword evidence="6" id="KW-0812">Transmembrane</keyword>
<evidence type="ECO:0000256" key="6">
    <source>
        <dbReference type="SAM" id="Phobius"/>
    </source>
</evidence>
<dbReference type="PROSITE" id="PS50847">
    <property type="entry name" value="GRAM_POS_ANCHORING"/>
    <property type="match status" value="1"/>
</dbReference>
<dbReference type="Pfam" id="PF00746">
    <property type="entry name" value="Gram_pos_anchor"/>
    <property type="match status" value="1"/>
</dbReference>
<feature type="chain" id="PRO_5045750263" description="Gram-positive cocci surface proteins LPxTG domain-containing protein" evidence="7">
    <location>
        <begin position="25"/>
        <end position="853"/>
    </location>
</feature>
<feature type="compositionally biased region" description="Polar residues" evidence="5">
    <location>
        <begin position="77"/>
        <end position="87"/>
    </location>
</feature>
<evidence type="ECO:0000256" key="2">
    <source>
        <dbReference type="ARBA" id="ARBA00022525"/>
    </source>
</evidence>
<keyword evidence="6" id="KW-1133">Transmembrane helix</keyword>
<dbReference type="EMBL" id="BNJR01000007">
    <property type="protein sequence ID" value="GHP13263.1"/>
    <property type="molecule type" value="Genomic_DNA"/>
</dbReference>
<evidence type="ECO:0000256" key="5">
    <source>
        <dbReference type="SAM" id="MobiDB-lite"/>
    </source>
</evidence>
<evidence type="ECO:0000259" key="8">
    <source>
        <dbReference type="PROSITE" id="PS50847"/>
    </source>
</evidence>
<feature type="compositionally biased region" description="Polar residues" evidence="5">
    <location>
        <begin position="148"/>
        <end position="165"/>
    </location>
</feature>
<feature type="compositionally biased region" description="Polar residues" evidence="5">
    <location>
        <begin position="779"/>
        <end position="792"/>
    </location>
</feature>
<organism evidence="9 10">
    <name type="scientific">Lentilactobacillus fungorum</name>
    <dbReference type="NCBI Taxonomy" id="2201250"/>
    <lineage>
        <taxon>Bacteria</taxon>
        <taxon>Bacillati</taxon>
        <taxon>Bacillota</taxon>
        <taxon>Bacilli</taxon>
        <taxon>Lactobacillales</taxon>
        <taxon>Lactobacillaceae</taxon>
        <taxon>Lentilactobacillus</taxon>
    </lineage>
</organism>
<feature type="compositionally biased region" description="Polar residues" evidence="5">
    <location>
        <begin position="50"/>
        <end position="70"/>
    </location>
</feature>
<protein>
    <recommendedName>
        <fullName evidence="8">Gram-positive cocci surface proteins LPxTG domain-containing protein</fullName>
    </recommendedName>
</protein>
<feature type="domain" description="Gram-positive cocci surface proteins LPxTG" evidence="8">
    <location>
        <begin position="820"/>
        <end position="853"/>
    </location>
</feature>
<dbReference type="PANTHER" id="PTHR48125">
    <property type="entry name" value="LP07818P1"/>
    <property type="match status" value="1"/>
</dbReference>
<keyword evidence="1" id="KW-0134">Cell wall</keyword>